<name>A0ACB8ZTP7_CICIN</name>
<evidence type="ECO:0000313" key="1">
    <source>
        <dbReference type="EMBL" id="KAI3700932.1"/>
    </source>
</evidence>
<gene>
    <name evidence="1" type="ORF">L2E82_45573</name>
</gene>
<proteinExistence type="predicted"/>
<accession>A0ACB8ZTP7</accession>
<evidence type="ECO:0000313" key="2">
    <source>
        <dbReference type="Proteomes" id="UP001055811"/>
    </source>
</evidence>
<protein>
    <submittedName>
        <fullName evidence="1">Uncharacterized protein</fullName>
    </submittedName>
</protein>
<keyword evidence="2" id="KW-1185">Reference proteome</keyword>
<dbReference type="EMBL" id="CM042016">
    <property type="protein sequence ID" value="KAI3700932.1"/>
    <property type="molecule type" value="Genomic_DNA"/>
</dbReference>
<reference evidence="2" key="1">
    <citation type="journal article" date="2022" name="Mol. Ecol. Resour.">
        <title>The genomes of chicory, endive, great burdock and yacon provide insights into Asteraceae palaeo-polyploidization history and plant inulin production.</title>
        <authorList>
            <person name="Fan W."/>
            <person name="Wang S."/>
            <person name="Wang H."/>
            <person name="Wang A."/>
            <person name="Jiang F."/>
            <person name="Liu H."/>
            <person name="Zhao H."/>
            <person name="Xu D."/>
            <person name="Zhang Y."/>
        </authorList>
    </citation>
    <scope>NUCLEOTIDE SEQUENCE [LARGE SCALE GENOMIC DNA]</scope>
    <source>
        <strain evidence="2">cv. Punajuju</strain>
    </source>
</reference>
<dbReference type="Proteomes" id="UP001055811">
    <property type="component" value="Linkage Group LG08"/>
</dbReference>
<comment type="caution">
    <text evidence="1">The sequence shown here is derived from an EMBL/GenBank/DDBJ whole genome shotgun (WGS) entry which is preliminary data.</text>
</comment>
<sequence>MKVLIWKGKLSAFVLRTAAFSFQGTAAFQSLAEGVILSTWADYCLADYCLDNGYQLKSHQNILQYIVAFIATMMCVYCGTPKN</sequence>
<reference evidence="1 2" key="2">
    <citation type="journal article" date="2022" name="Mol. Ecol. Resour.">
        <title>The genomes of chicory, endive, great burdock and yacon provide insights into Asteraceae paleo-polyploidization history and plant inulin production.</title>
        <authorList>
            <person name="Fan W."/>
            <person name="Wang S."/>
            <person name="Wang H."/>
            <person name="Wang A."/>
            <person name="Jiang F."/>
            <person name="Liu H."/>
            <person name="Zhao H."/>
            <person name="Xu D."/>
            <person name="Zhang Y."/>
        </authorList>
    </citation>
    <scope>NUCLEOTIDE SEQUENCE [LARGE SCALE GENOMIC DNA]</scope>
    <source>
        <strain evidence="2">cv. Punajuju</strain>
        <tissue evidence="1">Leaves</tissue>
    </source>
</reference>
<organism evidence="1 2">
    <name type="scientific">Cichorium intybus</name>
    <name type="common">Chicory</name>
    <dbReference type="NCBI Taxonomy" id="13427"/>
    <lineage>
        <taxon>Eukaryota</taxon>
        <taxon>Viridiplantae</taxon>
        <taxon>Streptophyta</taxon>
        <taxon>Embryophyta</taxon>
        <taxon>Tracheophyta</taxon>
        <taxon>Spermatophyta</taxon>
        <taxon>Magnoliopsida</taxon>
        <taxon>eudicotyledons</taxon>
        <taxon>Gunneridae</taxon>
        <taxon>Pentapetalae</taxon>
        <taxon>asterids</taxon>
        <taxon>campanulids</taxon>
        <taxon>Asterales</taxon>
        <taxon>Asteraceae</taxon>
        <taxon>Cichorioideae</taxon>
        <taxon>Cichorieae</taxon>
        <taxon>Cichoriinae</taxon>
        <taxon>Cichorium</taxon>
    </lineage>
</organism>